<name>A0A6C0HCF2_9ZZZZ</name>
<dbReference type="AlphaFoldDB" id="A0A6C0HCF2"/>
<proteinExistence type="predicted"/>
<organism evidence="1">
    <name type="scientific">viral metagenome</name>
    <dbReference type="NCBI Taxonomy" id="1070528"/>
    <lineage>
        <taxon>unclassified sequences</taxon>
        <taxon>metagenomes</taxon>
        <taxon>organismal metagenomes</taxon>
    </lineage>
</organism>
<evidence type="ECO:0000313" key="1">
    <source>
        <dbReference type="EMBL" id="QHT78047.1"/>
    </source>
</evidence>
<accession>A0A6C0HCF2</accession>
<dbReference type="EMBL" id="MN739928">
    <property type="protein sequence ID" value="QHT78047.1"/>
    <property type="molecule type" value="Genomic_DNA"/>
</dbReference>
<sequence length="151" mass="18128">MIFYSDEIINHMIDTADVNTMIDDIKQFIDNTRFVLTRYSINSISHKYTSSVTSSGDNIVVYYCFDNEFSIFNCPSLMIYNRYYDKENQEIIYYILLTCTKNGFRNMGFASKLFDGLKERISKENKKYKNVRSKMVLHRLKRKMRQTFYKK</sequence>
<reference evidence="1" key="1">
    <citation type="journal article" date="2020" name="Nature">
        <title>Giant virus diversity and host interactions through global metagenomics.</title>
        <authorList>
            <person name="Schulz F."/>
            <person name="Roux S."/>
            <person name="Paez-Espino D."/>
            <person name="Jungbluth S."/>
            <person name="Walsh D.A."/>
            <person name="Denef V.J."/>
            <person name="McMahon K.D."/>
            <person name="Konstantinidis K.T."/>
            <person name="Eloe-Fadrosh E.A."/>
            <person name="Kyrpides N.C."/>
            <person name="Woyke T."/>
        </authorList>
    </citation>
    <scope>NUCLEOTIDE SEQUENCE</scope>
    <source>
        <strain evidence="1">GVMAG-M-3300023179-90</strain>
        <strain evidence="2">GVMAG-S-3300012000-53</strain>
    </source>
</reference>
<evidence type="ECO:0008006" key="3">
    <source>
        <dbReference type="Google" id="ProtNLM"/>
    </source>
</evidence>
<protein>
    <recommendedName>
        <fullName evidence="3">N-acetyltransferase domain-containing protein</fullName>
    </recommendedName>
</protein>
<evidence type="ECO:0000313" key="2">
    <source>
        <dbReference type="EMBL" id="QHU16688.1"/>
    </source>
</evidence>
<dbReference type="EMBL" id="MN740888">
    <property type="protein sequence ID" value="QHU16688.1"/>
    <property type="molecule type" value="Genomic_DNA"/>
</dbReference>